<sequence length="434" mass="48802">CETQPRRVIGGLPTLHDKGEWEPLSSYPLDGKVEELGAFDERTGQPLPLNKVKTARARELSKMEEHEVKKDISWDEARRQGLKIVRNRWVDGWKPLPNDPNGVRSRCVAQEINDHERDDVFSGTPPLRVHRMILSAAATAKKVEVWHFDYQEQPDEAVVLTDSDWGACKRTRKSMSSYAERFGKHLIDSSCAKQSVIALSSGEAEFYALVRGAAAGLLTVQIWERVGFKGTKLTMKTDSSAAKGIATRKGSGKVKHLSMKELWVQDCVQKNQLRVQKEPTKTNWADLGTKALSGSRVSELVKGMPLTRGLVMACLFASFGVATGQPKEDKLENIDLAFFAYMLIIHILAIQSILFWIRSTCAWCTRPRTTTKAAYLPGRTNRQDPGQNVQVYTTRKGKKFHKRHCRRLGQGHVNTWQRIDAINRGITPCADCHP</sequence>
<name>A0A812T3W7_SYMPI</name>
<evidence type="ECO:0000256" key="1">
    <source>
        <dbReference type="SAM" id="Phobius"/>
    </source>
</evidence>
<keyword evidence="3" id="KW-1185">Reference proteome</keyword>
<feature type="non-terminal residue" evidence="2">
    <location>
        <position position="1"/>
    </location>
</feature>
<dbReference type="Proteomes" id="UP000649617">
    <property type="component" value="Unassembled WGS sequence"/>
</dbReference>
<keyword evidence="1" id="KW-0472">Membrane</keyword>
<dbReference type="AlphaFoldDB" id="A0A812T3W7"/>
<proteinExistence type="predicted"/>
<organism evidence="2 3">
    <name type="scientific">Symbiodinium pilosum</name>
    <name type="common">Dinoflagellate</name>
    <dbReference type="NCBI Taxonomy" id="2952"/>
    <lineage>
        <taxon>Eukaryota</taxon>
        <taxon>Sar</taxon>
        <taxon>Alveolata</taxon>
        <taxon>Dinophyceae</taxon>
        <taxon>Suessiales</taxon>
        <taxon>Symbiodiniaceae</taxon>
        <taxon>Symbiodinium</taxon>
    </lineage>
</organism>
<evidence type="ECO:0000313" key="3">
    <source>
        <dbReference type="Proteomes" id="UP000649617"/>
    </source>
</evidence>
<dbReference type="OrthoDB" id="434790at2759"/>
<dbReference type="EMBL" id="CAJNIZ010029015">
    <property type="protein sequence ID" value="CAE7512950.1"/>
    <property type="molecule type" value="Genomic_DNA"/>
</dbReference>
<accession>A0A812T3W7</accession>
<feature type="transmembrane region" description="Helical" evidence="1">
    <location>
        <begin position="336"/>
        <end position="357"/>
    </location>
</feature>
<reference evidence="2" key="1">
    <citation type="submission" date="2021-02" db="EMBL/GenBank/DDBJ databases">
        <authorList>
            <person name="Dougan E. K."/>
            <person name="Rhodes N."/>
            <person name="Thang M."/>
            <person name="Chan C."/>
        </authorList>
    </citation>
    <scope>NUCLEOTIDE SEQUENCE</scope>
</reference>
<evidence type="ECO:0000313" key="2">
    <source>
        <dbReference type="EMBL" id="CAE7512950.1"/>
    </source>
</evidence>
<keyword evidence="1" id="KW-0812">Transmembrane</keyword>
<gene>
    <name evidence="2" type="primary">GIP</name>
    <name evidence="2" type="ORF">SPIL2461_LOCUS13363</name>
</gene>
<protein>
    <submittedName>
        <fullName evidence="2">GIP protein</fullName>
    </submittedName>
</protein>
<comment type="caution">
    <text evidence="2">The sequence shown here is derived from an EMBL/GenBank/DDBJ whole genome shotgun (WGS) entry which is preliminary data.</text>
</comment>
<dbReference type="CDD" id="cd09272">
    <property type="entry name" value="RNase_HI_RT_Ty1"/>
    <property type="match status" value="1"/>
</dbReference>
<keyword evidence="1" id="KW-1133">Transmembrane helix</keyword>